<evidence type="ECO:0000313" key="2">
    <source>
        <dbReference type="Proteomes" id="UP000053199"/>
    </source>
</evidence>
<dbReference type="Proteomes" id="UP000053199">
    <property type="component" value="Unassembled WGS sequence"/>
</dbReference>
<reference evidence="1 2" key="1">
    <citation type="journal article" date="2014" name="Arch. Microbiol.">
        <title>Arthrobacter enclensis sp. nov., isolated from sediment sample.</title>
        <authorList>
            <person name="Dastager S.G."/>
            <person name="Liu Q."/>
            <person name="Tang S.K."/>
            <person name="Krishnamurthi S."/>
            <person name="Lee J.C."/>
            <person name="Li W.J."/>
        </authorList>
    </citation>
    <scope>NUCLEOTIDE SEQUENCE [LARGE SCALE GENOMIC DNA]</scope>
    <source>
        <strain evidence="1 2">NIO-1008</strain>
    </source>
</reference>
<gene>
    <name evidence="1" type="ORF">AS031_04365</name>
</gene>
<dbReference type="OrthoDB" id="4940590at2"/>
<dbReference type="STRING" id="993070.AS031_04365"/>
<proteinExistence type="predicted"/>
<comment type="caution">
    <text evidence="1">The sequence shown here is derived from an EMBL/GenBank/DDBJ whole genome shotgun (WGS) entry which is preliminary data.</text>
</comment>
<sequence length="197" mass="20744">MTSAPTLAELIANAEADSHDHASTEKSTGLRHIHNHAAGTVVWFPTWKTFRTTADWTEAVDAAAAELAKSEAADDKAATILAEEHAALLQAAAVSGDAAAFAGENLSKHLTRAWTLGDAAARAAGRDLPTSGSTAASFGGYPYDVYAEEGSAFASALFNDLIDARRQRMLAEEAARKALKPVSRKALKNAARKAARR</sequence>
<organism evidence="1 2">
    <name type="scientific">Pseudarthrobacter enclensis</name>
    <dbReference type="NCBI Taxonomy" id="993070"/>
    <lineage>
        <taxon>Bacteria</taxon>
        <taxon>Bacillati</taxon>
        <taxon>Actinomycetota</taxon>
        <taxon>Actinomycetes</taxon>
        <taxon>Micrococcales</taxon>
        <taxon>Micrococcaceae</taxon>
        <taxon>Pseudarthrobacter</taxon>
    </lineage>
</organism>
<keyword evidence="2" id="KW-1185">Reference proteome</keyword>
<evidence type="ECO:0000313" key="1">
    <source>
        <dbReference type="EMBL" id="KSU79257.1"/>
    </source>
</evidence>
<dbReference type="RefSeq" id="WP_058266858.1">
    <property type="nucleotide sequence ID" value="NZ_FMAZ01000001.1"/>
</dbReference>
<dbReference type="AlphaFoldDB" id="A0A0V8IX05"/>
<dbReference type="EMBL" id="LNQM01000001">
    <property type="protein sequence ID" value="KSU79257.1"/>
    <property type="molecule type" value="Genomic_DNA"/>
</dbReference>
<name>A0A0V8IX05_9MICC</name>
<protein>
    <submittedName>
        <fullName evidence="1">Uncharacterized protein</fullName>
    </submittedName>
</protein>
<accession>A0A0V8IX05</accession>